<dbReference type="SUPFAM" id="SSF89623">
    <property type="entry name" value="Ribose/Galactose isomerase RpiB/AlsB"/>
    <property type="match status" value="1"/>
</dbReference>
<protein>
    <recommendedName>
        <fullName evidence="2">Ribose 5-phosphate isomerase B</fullName>
    </recommendedName>
</protein>
<dbReference type="Gene3D" id="3.40.1400.10">
    <property type="entry name" value="Sugar-phosphate isomerase, RpiB/LacA/LacB"/>
    <property type="match status" value="1"/>
</dbReference>
<organism evidence="1">
    <name type="scientific">marine sediment metagenome</name>
    <dbReference type="NCBI Taxonomy" id="412755"/>
    <lineage>
        <taxon>unclassified sequences</taxon>
        <taxon>metagenomes</taxon>
        <taxon>ecological metagenomes</taxon>
    </lineage>
</organism>
<evidence type="ECO:0008006" key="2">
    <source>
        <dbReference type="Google" id="ProtNLM"/>
    </source>
</evidence>
<reference evidence="1" key="1">
    <citation type="journal article" date="2014" name="Front. Microbiol.">
        <title>High frequency of phylogenetically diverse reductive dehalogenase-homologous genes in deep subseafloor sedimentary metagenomes.</title>
        <authorList>
            <person name="Kawai M."/>
            <person name="Futagami T."/>
            <person name="Toyoda A."/>
            <person name="Takaki Y."/>
            <person name="Nishi S."/>
            <person name="Hori S."/>
            <person name="Arai W."/>
            <person name="Tsubouchi T."/>
            <person name="Morono Y."/>
            <person name="Uchiyama I."/>
            <person name="Ito T."/>
            <person name="Fujiyama A."/>
            <person name="Inagaki F."/>
            <person name="Takami H."/>
        </authorList>
    </citation>
    <scope>NUCLEOTIDE SEQUENCE</scope>
    <source>
        <strain evidence="1">Expedition CK06-06</strain>
    </source>
</reference>
<dbReference type="NCBIfam" id="TIGR00689">
    <property type="entry name" value="rpiB_lacA_lacB"/>
    <property type="match status" value="1"/>
</dbReference>
<proteinExistence type="predicted"/>
<dbReference type="InterPro" id="IPR036569">
    <property type="entry name" value="RpiB_LacA_LacB_sf"/>
</dbReference>
<dbReference type="GO" id="GO:0004751">
    <property type="term" value="F:ribose-5-phosphate isomerase activity"/>
    <property type="evidence" value="ECO:0007669"/>
    <property type="project" value="TreeGrafter"/>
</dbReference>
<accession>X1RP18</accession>
<dbReference type="Pfam" id="PF02502">
    <property type="entry name" value="LacAB_rpiB"/>
    <property type="match status" value="1"/>
</dbReference>
<dbReference type="EMBL" id="BARW01003236">
    <property type="protein sequence ID" value="GAI64915.1"/>
    <property type="molecule type" value="Genomic_DNA"/>
</dbReference>
<feature type="non-terminal residue" evidence="1">
    <location>
        <position position="1"/>
    </location>
</feature>
<dbReference type="PANTHER" id="PTHR30345">
    <property type="entry name" value="RIBOSE-5-PHOSPHATE ISOMERASE B"/>
    <property type="match status" value="1"/>
</dbReference>
<dbReference type="PANTHER" id="PTHR30345:SF0">
    <property type="entry name" value="DNA DAMAGE-REPAIR_TOLERATION PROTEIN DRT102"/>
    <property type="match status" value="1"/>
</dbReference>
<comment type="caution">
    <text evidence="1">The sequence shown here is derived from an EMBL/GenBank/DDBJ whole genome shotgun (WGS) entry which is preliminary data.</text>
</comment>
<sequence length="95" mass="10612">SAKGILVCGTGIGMCMGANKVFSIRAALCHNTYTARYAKQHNNANVLCLGARVISEKVGLECVETWLKGDFLGKKYARRMDYLDIIEEHSFQRKK</sequence>
<name>X1RP18_9ZZZZ</name>
<gene>
    <name evidence="1" type="ORF">S12H4_08386</name>
</gene>
<dbReference type="AlphaFoldDB" id="X1RP18"/>
<evidence type="ECO:0000313" key="1">
    <source>
        <dbReference type="EMBL" id="GAI64915.1"/>
    </source>
</evidence>
<dbReference type="InterPro" id="IPR003500">
    <property type="entry name" value="RpiB_LacA_LacB"/>
</dbReference>
<dbReference type="GO" id="GO:0019316">
    <property type="term" value="P:D-allose catabolic process"/>
    <property type="evidence" value="ECO:0007669"/>
    <property type="project" value="TreeGrafter"/>
</dbReference>
<dbReference type="GO" id="GO:0009052">
    <property type="term" value="P:pentose-phosphate shunt, non-oxidative branch"/>
    <property type="evidence" value="ECO:0007669"/>
    <property type="project" value="TreeGrafter"/>
</dbReference>